<evidence type="ECO:0000313" key="4">
    <source>
        <dbReference type="Proteomes" id="UP000288096"/>
    </source>
</evidence>
<dbReference type="RefSeq" id="WP_124327718.1">
    <property type="nucleotide sequence ID" value="NZ_BEXT01000001.1"/>
</dbReference>
<accession>A0A401FTI3</accession>
<organism evidence="3 4">
    <name type="scientific">Desulfonema ishimotonii</name>
    <dbReference type="NCBI Taxonomy" id="45657"/>
    <lineage>
        <taxon>Bacteria</taxon>
        <taxon>Pseudomonadati</taxon>
        <taxon>Thermodesulfobacteriota</taxon>
        <taxon>Desulfobacteria</taxon>
        <taxon>Desulfobacterales</taxon>
        <taxon>Desulfococcaceae</taxon>
        <taxon>Desulfonema</taxon>
    </lineage>
</organism>
<dbReference type="AlphaFoldDB" id="A0A401FTI3"/>
<proteinExistence type="inferred from homology"/>
<evidence type="ECO:0000259" key="2">
    <source>
        <dbReference type="Pfam" id="PF00850"/>
    </source>
</evidence>
<sequence length="247" mass="26848">MKVIFHEDFYTVYTTDPAAYAGRMEAITETIGNDVDIIPAVPASEADISAVHTEEHIRNVRRKGLYEIAALAAGGAIQAAEIGMTEPCFGLIRPPGHHASADSSWGFCYFNNMAIALCALKRKGKIETAFVLDFDLHYGDGNVNILGDKNWVRLHNPPERIREDYIRETARTLSSVSADIIGISAGFDHHEDDWGGLLKTEDYYTIGAMARDRADACAGGCFAILEGGYNHDVLGQNVAALLEGLSA</sequence>
<dbReference type="GO" id="GO:0004407">
    <property type="term" value="F:histone deacetylase activity"/>
    <property type="evidence" value="ECO:0007669"/>
    <property type="project" value="TreeGrafter"/>
</dbReference>
<keyword evidence="4" id="KW-1185">Reference proteome</keyword>
<comment type="caution">
    <text evidence="3">The sequence shown here is derived from an EMBL/GenBank/DDBJ whole genome shotgun (WGS) entry which is preliminary data.</text>
</comment>
<dbReference type="InterPro" id="IPR037138">
    <property type="entry name" value="His_deacetylse_dom_sf"/>
</dbReference>
<dbReference type="PANTHER" id="PTHR10625">
    <property type="entry name" value="HISTONE DEACETYLASE HDAC1-RELATED"/>
    <property type="match status" value="1"/>
</dbReference>
<reference evidence="4" key="1">
    <citation type="submission" date="2017-11" db="EMBL/GenBank/DDBJ databases">
        <authorList>
            <person name="Watanabe M."/>
            <person name="Kojima H."/>
        </authorList>
    </citation>
    <scope>NUCLEOTIDE SEQUENCE [LARGE SCALE GENOMIC DNA]</scope>
    <source>
        <strain evidence="4">Tokyo 01</strain>
    </source>
</reference>
<evidence type="ECO:0000256" key="1">
    <source>
        <dbReference type="ARBA" id="ARBA00005947"/>
    </source>
</evidence>
<dbReference type="GO" id="GO:0016787">
    <property type="term" value="F:hydrolase activity"/>
    <property type="evidence" value="ECO:0007669"/>
    <property type="project" value="UniProtKB-KW"/>
</dbReference>
<dbReference type="OrthoDB" id="9808367at2"/>
<feature type="domain" description="Histone deacetylase" evidence="2">
    <location>
        <begin position="172"/>
        <end position="244"/>
    </location>
</feature>
<dbReference type="PANTHER" id="PTHR10625:SF10">
    <property type="entry name" value="HISTONE DEACETYLASE HDAC1"/>
    <property type="match status" value="1"/>
</dbReference>
<feature type="domain" description="Histone deacetylase" evidence="2">
    <location>
        <begin position="63"/>
        <end position="152"/>
    </location>
</feature>
<comment type="similarity">
    <text evidence="1">Belongs to the histone deacetylase family.</text>
</comment>
<dbReference type="InterPro" id="IPR023696">
    <property type="entry name" value="Ureohydrolase_dom_sf"/>
</dbReference>
<gene>
    <name evidence="3" type="ORF">DENIS_1233</name>
</gene>
<dbReference type="InterPro" id="IPR000286">
    <property type="entry name" value="HDACs"/>
</dbReference>
<dbReference type="EMBL" id="BEXT01000001">
    <property type="protein sequence ID" value="GBC60282.1"/>
    <property type="molecule type" value="Genomic_DNA"/>
</dbReference>
<dbReference type="PRINTS" id="PR01270">
    <property type="entry name" value="HDASUPER"/>
</dbReference>
<dbReference type="SUPFAM" id="SSF52768">
    <property type="entry name" value="Arginase/deacetylase"/>
    <property type="match status" value="1"/>
</dbReference>
<dbReference type="InterPro" id="IPR023801">
    <property type="entry name" value="His_deacetylse_dom"/>
</dbReference>
<dbReference type="GO" id="GO:0040029">
    <property type="term" value="P:epigenetic regulation of gene expression"/>
    <property type="evidence" value="ECO:0007669"/>
    <property type="project" value="TreeGrafter"/>
</dbReference>
<reference evidence="4" key="2">
    <citation type="submission" date="2019-01" db="EMBL/GenBank/DDBJ databases">
        <title>Genome sequence of Desulfonema ishimotonii strain Tokyo 01.</title>
        <authorList>
            <person name="Fukui M."/>
        </authorList>
    </citation>
    <scope>NUCLEOTIDE SEQUENCE [LARGE SCALE GENOMIC DNA]</scope>
    <source>
        <strain evidence="4">Tokyo 01</strain>
    </source>
</reference>
<keyword evidence="3" id="KW-0378">Hydrolase</keyword>
<dbReference type="Proteomes" id="UP000288096">
    <property type="component" value="Unassembled WGS sequence"/>
</dbReference>
<name>A0A401FTI3_9BACT</name>
<dbReference type="Gene3D" id="3.40.800.20">
    <property type="entry name" value="Histone deacetylase domain"/>
    <property type="match status" value="2"/>
</dbReference>
<evidence type="ECO:0000313" key="3">
    <source>
        <dbReference type="EMBL" id="GBC60282.1"/>
    </source>
</evidence>
<dbReference type="Pfam" id="PF00850">
    <property type="entry name" value="Hist_deacetyl"/>
    <property type="match status" value="2"/>
</dbReference>
<protein>
    <submittedName>
        <fullName evidence="3">Acetylpolyamine aminohydrolase</fullName>
    </submittedName>
</protein>